<accession>A0AAV5A6A9</accession>
<dbReference type="GO" id="GO:0006508">
    <property type="term" value="P:proteolysis"/>
    <property type="evidence" value="ECO:0007669"/>
    <property type="project" value="TreeGrafter"/>
</dbReference>
<dbReference type="Gene3D" id="1.25.50.20">
    <property type="match status" value="1"/>
</dbReference>
<dbReference type="GO" id="GO:0070006">
    <property type="term" value="F:metalloaminopeptidase activity"/>
    <property type="evidence" value="ECO:0007669"/>
    <property type="project" value="TreeGrafter"/>
</dbReference>
<dbReference type="GO" id="GO:0005615">
    <property type="term" value="C:extracellular space"/>
    <property type="evidence" value="ECO:0007669"/>
    <property type="project" value="TreeGrafter"/>
</dbReference>
<evidence type="ECO:0000313" key="3">
    <source>
        <dbReference type="EMBL" id="GJJ10171.1"/>
    </source>
</evidence>
<gene>
    <name evidence="3" type="ORF">Clacol_004397</name>
</gene>
<dbReference type="GO" id="GO:0042277">
    <property type="term" value="F:peptide binding"/>
    <property type="evidence" value="ECO:0007669"/>
    <property type="project" value="TreeGrafter"/>
</dbReference>
<dbReference type="InterPro" id="IPR024571">
    <property type="entry name" value="ERAP1-like_C_dom"/>
</dbReference>
<dbReference type="GO" id="GO:0043171">
    <property type="term" value="P:peptide catabolic process"/>
    <property type="evidence" value="ECO:0007669"/>
    <property type="project" value="TreeGrafter"/>
</dbReference>
<sequence>MSIRQVPLRIQTVNAKGEVFIDEQALLTTREMTYKLNVDTLWKLNAGGTGFCLSPLLASFGISLIRLSDRVLYPPKHLAKLGQEAVRAGSTLSIEDRLSLLNDAMTLAASGYSTTSSALTLINTLKSMTEYLVWKGITSQVGSVIQSRSDKADEDDLRDFLRPEFQMTHLDTHRFVIETIVAPLVKKMGYEYPPGQQPDTVQLRTTVIGTTADSGLTETVRKLQEWFQIYLDTGSALHIPPDLIRLTFKVATKYGGRREWEEVKKVVNNPSDPSAQISALYAMCSTRDPVLIEENFDFVLTSVPTRMIVSFFAGVAANDKIKKKVLSFFKTNYDEIFKKLDGTFFLSHLLNAISGALKTFQDAQELEDFFKDKDTSKIN</sequence>
<dbReference type="EMBL" id="BPWL01000005">
    <property type="protein sequence ID" value="GJJ10171.1"/>
    <property type="molecule type" value="Genomic_DNA"/>
</dbReference>
<feature type="domain" description="ERAP1-like C-terminal" evidence="2">
    <location>
        <begin position="70"/>
        <end position="377"/>
    </location>
</feature>
<dbReference type="Pfam" id="PF11838">
    <property type="entry name" value="ERAP1_C"/>
    <property type="match status" value="1"/>
</dbReference>
<dbReference type="GO" id="GO:0016020">
    <property type="term" value="C:membrane"/>
    <property type="evidence" value="ECO:0007669"/>
    <property type="project" value="TreeGrafter"/>
</dbReference>
<comment type="caution">
    <text evidence="3">The sequence shown here is derived from an EMBL/GenBank/DDBJ whole genome shotgun (WGS) entry which is preliminary data.</text>
</comment>
<reference evidence="3" key="1">
    <citation type="submission" date="2021-10" db="EMBL/GenBank/DDBJ databases">
        <title>De novo Genome Assembly of Clathrus columnatus (Basidiomycota, Fungi) Using Illumina and Nanopore Sequence Data.</title>
        <authorList>
            <person name="Ogiso-Tanaka E."/>
            <person name="Itagaki H."/>
            <person name="Hosoya T."/>
            <person name="Hosaka K."/>
        </authorList>
    </citation>
    <scope>NUCLEOTIDE SEQUENCE</scope>
    <source>
        <strain evidence="3">MO-923</strain>
    </source>
</reference>
<keyword evidence="4" id="KW-1185">Reference proteome</keyword>
<evidence type="ECO:0000256" key="1">
    <source>
        <dbReference type="ARBA" id="ARBA00010136"/>
    </source>
</evidence>
<protein>
    <recommendedName>
        <fullName evidence="2">ERAP1-like C-terminal domain-containing protein</fullName>
    </recommendedName>
</protein>
<dbReference type="GO" id="GO:0005737">
    <property type="term" value="C:cytoplasm"/>
    <property type="evidence" value="ECO:0007669"/>
    <property type="project" value="TreeGrafter"/>
</dbReference>
<evidence type="ECO:0000313" key="4">
    <source>
        <dbReference type="Proteomes" id="UP001050691"/>
    </source>
</evidence>
<dbReference type="PANTHER" id="PTHR11533:SF174">
    <property type="entry name" value="PUROMYCIN-SENSITIVE AMINOPEPTIDASE-RELATED"/>
    <property type="match status" value="1"/>
</dbReference>
<organism evidence="3 4">
    <name type="scientific">Clathrus columnatus</name>
    <dbReference type="NCBI Taxonomy" id="1419009"/>
    <lineage>
        <taxon>Eukaryota</taxon>
        <taxon>Fungi</taxon>
        <taxon>Dikarya</taxon>
        <taxon>Basidiomycota</taxon>
        <taxon>Agaricomycotina</taxon>
        <taxon>Agaricomycetes</taxon>
        <taxon>Phallomycetidae</taxon>
        <taxon>Phallales</taxon>
        <taxon>Clathraceae</taxon>
        <taxon>Clathrus</taxon>
    </lineage>
</organism>
<name>A0AAV5A6A9_9AGAM</name>
<dbReference type="GO" id="GO:0008270">
    <property type="term" value="F:zinc ion binding"/>
    <property type="evidence" value="ECO:0007669"/>
    <property type="project" value="TreeGrafter"/>
</dbReference>
<comment type="similarity">
    <text evidence="1">Belongs to the peptidase M1 family.</text>
</comment>
<dbReference type="InterPro" id="IPR050344">
    <property type="entry name" value="Peptidase_M1_aminopeptidases"/>
</dbReference>
<dbReference type="PANTHER" id="PTHR11533">
    <property type="entry name" value="PROTEASE M1 ZINC METALLOPROTEASE"/>
    <property type="match status" value="1"/>
</dbReference>
<dbReference type="AlphaFoldDB" id="A0AAV5A6A9"/>
<proteinExistence type="inferred from homology"/>
<evidence type="ECO:0000259" key="2">
    <source>
        <dbReference type="Pfam" id="PF11838"/>
    </source>
</evidence>
<dbReference type="Proteomes" id="UP001050691">
    <property type="component" value="Unassembled WGS sequence"/>
</dbReference>